<evidence type="ECO:0000259" key="2">
    <source>
        <dbReference type="PROSITE" id="PS51462"/>
    </source>
</evidence>
<dbReference type="PROSITE" id="PS51462">
    <property type="entry name" value="NUDIX"/>
    <property type="match status" value="1"/>
</dbReference>
<dbReference type="RefSeq" id="WP_083145023.1">
    <property type="nucleotide sequence ID" value="NZ_MVID01000019.1"/>
</dbReference>
<dbReference type="PANTHER" id="PTHR21340">
    <property type="entry name" value="DIADENOSINE 5,5-P1,P4-TETRAPHOSPHATE PYROPHOSPHOHYDROLASE MUTT"/>
    <property type="match status" value="1"/>
</dbReference>
<name>A0A375YMZ7_MYCPF</name>
<reference evidence="3 4" key="1">
    <citation type="submission" date="2018-05" db="EMBL/GenBank/DDBJ databases">
        <authorList>
            <consortium name="IHU Genomes"/>
        </authorList>
    </citation>
    <scope>NUCLEOTIDE SEQUENCE [LARGE SCALE GENOMIC DNA]</scope>
    <source>
        <strain evidence="3 4">P7335</strain>
    </source>
</reference>
<organism evidence="3 4">
    <name type="scientific">Mycolicibacterium parafortuitum</name>
    <name type="common">Mycobacterium parafortuitum</name>
    <dbReference type="NCBI Taxonomy" id="39692"/>
    <lineage>
        <taxon>Bacteria</taxon>
        <taxon>Bacillati</taxon>
        <taxon>Actinomycetota</taxon>
        <taxon>Actinomycetes</taxon>
        <taxon>Mycobacteriales</taxon>
        <taxon>Mycobacteriaceae</taxon>
        <taxon>Mycolicibacterium</taxon>
    </lineage>
</organism>
<proteinExistence type="predicted"/>
<dbReference type="STRING" id="39692.BST38_19045"/>
<dbReference type="EMBL" id="UEGS01000001">
    <property type="protein sequence ID" value="SRX82419.1"/>
    <property type="molecule type" value="Genomic_DNA"/>
</dbReference>
<dbReference type="InterPro" id="IPR020084">
    <property type="entry name" value="NUDIX_hydrolase_CS"/>
</dbReference>
<keyword evidence="1" id="KW-0378">Hydrolase</keyword>
<protein>
    <recommendedName>
        <fullName evidence="2">Nudix hydrolase domain-containing protein</fullName>
    </recommendedName>
</protein>
<dbReference type="InterPro" id="IPR015797">
    <property type="entry name" value="NUDIX_hydrolase-like_dom_sf"/>
</dbReference>
<feature type="domain" description="Nudix hydrolase" evidence="2">
    <location>
        <begin position="1"/>
        <end position="150"/>
    </location>
</feature>
<dbReference type="CDD" id="cd04662">
    <property type="entry name" value="NUDIX_Hydrolase"/>
    <property type="match status" value="1"/>
</dbReference>
<accession>A0A375YMZ7</accession>
<dbReference type="GO" id="GO:0006167">
    <property type="term" value="P:AMP biosynthetic process"/>
    <property type="evidence" value="ECO:0007669"/>
    <property type="project" value="TreeGrafter"/>
</dbReference>
<sequence>MPKLSAGLLLYRATGGGLEVLIGHPGGPFWARKDEGAWSIPKGEYADGEDPWLAAQREFTEEIGKPPPPGPRIDLAPVRQPGGKVVTAFAVCGDLDLDGAVSNTFTLEWPRGSGKLKEFPEIDRVGWFDVATAREKLLKGQRPLLDALEQALATGAPDGFRSR</sequence>
<dbReference type="InterPro" id="IPR051325">
    <property type="entry name" value="Nudix_hydrolase_domain"/>
</dbReference>
<dbReference type="Gene3D" id="3.90.79.10">
    <property type="entry name" value="Nucleoside Triphosphate Pyrophosphohydrolase"/>
    <property type="match status" value="1"/>
</dbReference>
<dbReference type="GO" id="GO:0004081">
    <property type="term" value="F:bis(5'-nucleosyl)-tetraphosphatase (asymmetrical) activity"/>
    <property type="evidence" value="ECO:0007669"/>
    <property type="project" value="TreeGrafter"/>
</dbReference>
<dbReference type="Pfam" id="PF00293">
    <property type="entry name" value="NUDIX"/>
    <property type="match status" value="1"/>
</dbReference>
<dbReference type="Proteomes" id="UP000252008">
    <property type="component" value="Unassembled WGS sequence"/>
</dbReference>
<evidence type="ECO:0000313" key="3">
    <source>
        <dbReference type="EMBL" id="SRX82419.1"/>
    </source>
</evidence>
<dbReference type="PANTHER" id="PTHR21340:SF7">
    <property type="entry name" value="NUDIX HYDROLASE DOMAIN-CONTAINING PROTEIN"/>
    <property type="match status" value="1"/>
</dbReference>
<gene>
    <name evidence="3" type="ORF">MPP7335_04179</name>
</gene>
<dbReference type="GO" id="GO:0006754">
    <property type="term" value="P:ATP biosynthetic process"/>
    <property type="evidence" value="ECO:0007669"/>
    <property type="project" value="TreeGrafter"/>
</dbReference>
<dbReference type="PROSITE" id="PS00893">
    <property type="entry name" value="NUDIX_BOX"/>
    <property type="match status" value="1"/>
</dbReference>
<evidence type="ECO:0000313" key="4">
    <source>
        <dbReference type="Proteomes" id="UP000252008"/>
    </source>
</evidence>
<dbReference type="SUPFAM" id="SSF55811">
    <property type="entry name" value="Nudix"/>
    <property type="match status" value="1"/>
</dbReference>
<keyword evidence="4" id="KW-1185">Reference proteome</keyword>
<evidence type="ECO:0000256" key="1">
    <source>
        <dbReference type="ARBA" id="ARBA00022801"/>
    </source>
</evidence>
<dbReference type="AlphaFoldDB" id="A0A375YMZ7"/>
<dbReference type="InterPro" id="IPR000086">
    <property type="entry name" value="NUDIX_hydrolase_dom"/>
</dbReference>